<keyword evidence="1" id="KW-1133">Transmembrane helix</keyword>
<accession>A0A5C7T0G9</accession>
<evidence type="ECO:0000313" key="3">
    <source>
        <dbReference type="Proteomes" id="UP000321192"/>
    </source>
</evidence>
<sequence>MKPNRSPLPGQPAPRLQQHWDWRAAGNFICGGSGGGLVLFAGLAGLAGVEVRPQLAAGLLLVALGLLCVWFEIGRPWRALNVFRHIRSSWMTREASVALALFGAGVLALYTAHPAAQALAGLCGLAFVYAQARILAADKGIPAWRHARCAPLVLGTGLAEGAGLIATTLAGGLQIAAAMALVLALCARLLLWRRYLDGLRADRAPAPSVQAFEAIAARMVRVGHLLPAGLALLAAAGILAGVPGAGSTLAAAGLLAAGAGWWFKYTLIRRAAFTQGIALKHHPVRGGKPAGLASAPRLGNA</sequence>
<dbReference type="Proteomes" id="UP000321192">
    <property type="component" value="Unassembled WGS sequence"/>
</dbReference>
<organism evidence="2 3">
    <name type="scientific">Thauera aminoaromatica</name>
    <dbReference type="NCBI Taxonomy" id="164330"/>
    <lineage>
        <taxon>Bacteria</taxon>
        <taxon>Pseudomonadati</taxon>
        <taxon>Pseudomonadota</taxon>
        <taxon>Betaproteobacteria</taxon>
        <taxon>Rhodocyclales</taxon>
        <taxon>Zoogloeaceae</taxon>
        <taxon>Thauera</taxon>
    </lineage>
</organism>
<evidence type="ECO:0000313" key="2">
    <source>
        <dbReference type="EMBL" id="TXH89389.1"/>
    </source>
</evidence>
<protein>
    <submittedName>
        <fullName evidence="2">Phenylacetyl-CoA:acceptor oxidoreductase</fullName>
    </submittedName>
</protein>
<keyword evidence="1" id="KW-0812">Transmembrane</keyword>
<evidence type="ECO:0000256" key="1">
    <source>
        <dbReference type="SAM" id="Phobius"/>
    </source>
</evidence>
<dbReference type="AlphaFoldDB" id="A0A5C7T0G9"/>
<dbReference type="RefSeq" id="WP_276657189.1">
    <property type="nucleotide sequence ID" value="NZ_SSFD01000059.1"/>
</dbReference>
<feature type="transmembrane region" description="Helical" evidence="1">
    <location>
        <begin position="95"/>
        <end position="112"/>
    </location>
</feature>
<name>A0A5C7T0G9_THASP</name>
<proteinExistence type="predicted"/>
<reference evidence="2 3" key="1">
    <citation type="submission" date="2018-09" db="EMBL/GenBank/DDBJ databases">
        <title>Metagenome Assembled Genomes from an Advanced Water Purification Facility.</title>
        <authorList>
            <person name="Stamps B.W."/>
            <person name="Spear J.R."/>
        </authorList>
    </citation>
    <scope>NUCLEOTIDE SEQUENCE [LARGE SCALE GENOMIC DNA]</scope>
    <source>
        <strain evidence="2">Bin_27_1</strain>
    </source>
</reference>
<feature type="transmembrane region" description="Helical" evidence="1">
    <location>
        <begin position="248"/>
        <end position="267"/>
    </location>
</feature>
<dbReference type="EMBL" id="SSFD01000059">
    <property type="protein sequence ID" value="TXH89389.1"/>
    <property type="molecule type" value="Genomic_DNA"/>
</dbReference>
<feature type="transmembrane region" description="Helical" evidence="1">
    <location>
        <begin position="55"/>
        <end position="74"/>
    </location>
</feature>
<dbReference type="Gene3D" id="1.20.1630.10">
    <property type="entry name" value="Formate dehydrogenase/DMSO reductase domain"/>
    <property type="match status" value="1"/>
</dbReference>
<feature type="transmembrane region" description="Helical" evidence="1">
    <location>
        <begin position="25"/>
        <end position="49"/>
    </location>
</feature>
<feature type="transmembrane region" description="Helical" evidence="1">
    <location>
        <begin position="173"/>
        <end position="191"/>
    </location>
</feature>
<keyword evidence="1" id="KW-0472">Membrane</keyword>
<feature type="transmembrane region" description="Helical" evidence="1">
    <location>
        <begin position="225"/>
        <end position="242"/>
    </location>
</feature>
<gene>
    <name evidence="2" type="ORF">E6Q80_04435</name>
</gene>
<comment type="caution">
    <text evidence="2">The sequence shown here is derived from an EMBL/GenBank/DDBJ whole genome shotgun (WGS) entry which is preliminary data.</text>
</comment>